<gene>
    <name evidence="3" type="ORF">BW733_06690</name>
</gene>
<dbReference type="Proteomes" id="UP000188235">
    <property type="component" value="Chromosome"/>
</dbReference>
<sequence>MPVTATTHDLESRTITITADFAAPVERVWQIYADPRQLERTWGPPSHPATFAAHDLTPGGRMHYYLTGPDGEKYFGVWEVRDVDAPNSFTFADGFAADDTYAVNPDLPVGVTTFCFTPNGDGTRMIAVTTYPTVEALQQVLDMGAIEGATQAMAQIDDLLAA</sequence>
<dbReference type="AlphaFoldDB" id="A0A1Q2CWS3"/>
<evidence type="ECO:0000256" key="1">
    <source>
        <dbReference type="ARBA" id="ARBA00006817"/>
    </source>
</evidence>
<feature type="domain" description="Activator of Hsp90 ATPase homologue 1/2-like C-terminal" evidence="2">
    <location>
        <begin position="22"/>
        <end position="160"/>
    </location>
</feature>
<dbReference type="Pfam" id="PF08327">
    <property type="entry name" value="AHSA1"/>
    <property type="match status" value="1"/>
</dbReference>
<accession>A0A1Q2CWS3</accession>
<dbReference type="InterPro" id="IPR023393">
    <property type="entry name" value="START-like_dom_sf"/>
</dbReference>
<dbReference type="InterPro" id="IPR013538">
    <property type="entry name" value="ASHA1/2-like_C"/>
</dbReference>
<proteinExistence type="inferred from homology"/>
<dbReference type="RefSeq" id="WP_077349037.1">
    <property type="nucleotide sequence ID" value="NZ_CP019607.1"/>
</dbReference>
<organism evidence="3 4">
    <name type="scientific">Tessaracoccus flavescens</name>
    <dbReference type="NCBI Taxonomy" id="399497"/>
    <lineage>
        <taxon>Bacteria</taxon>
        <taxon>Bacillati</taxon>
        <taxon>Actinomycetota</taxon>
        <taxon>Actinomycetes</taxon>
        <taxon>Propionibacteriales</taxon>
        <taxon>Propionibacteriaceae</taxon>
        <taxon>Tessaracoccus</taxon>
    </lineage>
</organism>
<name>A0A1Q2CWS3_9ACTN</name>
<keyword evidence="4" id="KW-1185">Reference proteome</keyword>
<dbReference type="STRING" id="399497.BW733_06690"/>
<evidence type="ECO:0000313" key="3">
    <source>
        <dbReference type="EMBL" id="AQP50568.1"/>
    </source>
</evidence>
<dbReference type="CDD" id="cd07814">
    <property type="entry name" value="SRPBCC_CalC_Aha1-like"/>
    <property type="match status" value="1"/>
</dbReference>
<dbReference type="KEGG" id="tfa:BW733_06690"/>
<dbReference type="Gene3D" id="3.30.530.20">
    <property type="match status" value="1"/>
</dbReference>
<dbReference type="EMBL" id="CP019607">
    <property type="protein sequence ID" value="AQP50568.1"/>
    <property type="molecule type" value="Genomic_DNA"/>
</dbReference>
<evidence type="ECO:0000259" key="2">
    <source>
        <dbReference type="Pfam" id="PF08327"/>
    </source>
</evidence>
<comment type="similarity">
    <text evidence="1">Belongs to the AHA1 family.</text>
</comment>
<dbReference type="SUPFAM" id="SSF55961">
    <property type="entry name" value="Bet v1-like"/>
    <property type="match status" value="1"/>
</dbReference>
<protein>
    <submittedName>
        <fullName evidence="3">Polyketide cyclase</fullName>
    </submittedName>
</protein>
<reference evidence="3 4" key="1">
    <citation type="journal article" date="2008" name="Int. J. Syst. Evol. Microbiol.">
        <title>Tessaracoccus flavescens sp. nov., isolated from marine sediment.</title>
        <authorList>
            <person name="Lee D.W."/>
            <person name="Lee S.D."/>
        </authorList>
    </citation>
    <scope>NUCLEOTIDE SEQUENCE [LARGE SCALE GENOMIC DNA]</scope>
    <source>
        <strain evidence="3 4">SST-39T</strain>
    </source>
</reference>
<evidence type="ECO:0000313" key="4">
    <source>
        <dbReference type="Proteomes" id="UP000188235"/>
    </source>
</evidence>
<dbReference type="OrthoDB" id="3365660at2"/>